<dbReference type="InterPro" id="IPR006179">
    <property type="entry name" value="5_nucleotidase/apyrase"/>
</dbReference>
<evidence type="ECO:0000313" key="4">
    <source>
        <dbReference type="Proteomes" id="UP001519887"/>
    </source>
</evidence>
<dbReference type="InterPro" id="IPR001119">
    <property type="entry name" value="SLH_dom"/>
</dbReference>
<accession>A0ABS7CF19</accession>
<dbReference type="Gene3D" id="3.60.21.10">
    <property type="match status" value="1"/>
</dbReference>
<dbReference type="InterPro" id="IPR029052">
    <property type="entry name" value="Metallo-depent_PP-like"/>
</dbReference>
<proteinExistence type="inferred from homology"/>
<gene>
    <name evidence="3" type="ORF">K0U00_36200</name>
</gene>
<protein>
    <submittedName>
        <fullName evidence="3">5'-nucleotidase C-terminal domain-containing protein</fullName>
    </submittedName>
</protein>
<dbReference type="PROSITE" id="PS51272">
    <property type="entry name" value="SLH"/>
    <property type="match status" value="1"/>
</dbReference>
<sequence length="464" mass="50232">KVFPAVDDKSLDPLFKDADGSVFPGVDNTKGTINGVPAVQAGYGGNNLGIIDLTLEKQAGKWKVAASQSSTKAIYDTAAQKPLVEAEPAVVEAVKADHEAAIQYANSPIGMTTAPIHSFFSLVQDDPSIQIVTNAQKWYVENYVQKNLPQYKNTPILSVGAPFKAGRNGPDEFTEIKAGPLAIKSAGDLYLYDNTLKVILVKGSAVKEWLEMSAGKFNQIDPDKKEEQPLLNPSFPVYNFDVIDGVSYQIDVTKPAKYKPDGTINDANSSRIVQLNYNGQPIDPNQDFLVATNNYRAGGGGSFPGVKGSRYVIDSPDENRQILMDYISSQKSIDPSSDNNWSIAPIFGEVNVTITSSPKAAEYVKSSPNIRYLNKTDDKGFGLFSLDVSNTFKDVPSSHWAYSAINELASKQIVSGSSSAEFDPNAKVNRAQFASMLVKALKLTAKSKTKFKDVLASAWYAGAV</sequence>
<keyword evidence="4" id="KW-1185">Reference proteome</keyword>
<dbReference type="PANTHER" id="PTHR11575">
    <property type="entry name" value="5'-NUCLEOTIDASE-RELATED"/>
    <property type="match status" value="1"/>
</dbReference>
<dbReference type="EMBL" id="JAHZIK010001681">
    <property type="protein sequence ID" value="MBW7459514.1"/>
    <property type="molecule type" value="Genomic_DNA"/>
</dbReference>
<dbReference type="InterPro" id="IPR036907">
    <property type="entry name" value="5'-Nucleotdase_C_sf"/>
</dbReference>
<comment type="similarity">
    <text evidence="1">Belongs to the 5'-nucleotidase family.</text>
</comment>
<dbReference type="Proteomes" id="UP001519887">
    <property type="component" value="Unassembled WGS sequence"/>
</dbReference>
<dbReference type="Pfam" id="PF02872">
    <property type="entry name" value="5_nucleotid_C"/>
    <property type="match status" value="1"/>
</dbReference>
<dbReference type="PANTHER" id="PTHR11575:SF6">
    <property type="entry name" value="2',3'-CYCLIC-NUCLEOTIDE 2'-PHOSPHODIESTERASE_3'-NUCLEOTIDASE"/>
    <property type="match status" value="1"/>
</dbReference>
<reference evidence="3 4" key="1">
    <citation type="submission" date="2021-07" db="EMBL/GenBank/DDBJ databases">
        <title>Paenibacillus radiodurans sp. nov., isolated from the southeastern edge of Tengger Desert.</title>
        <authorList>
            <person name="Zhang G."/>
        </authorList>
    </citation>
    <scope>NUCLEOTIDE SEQUENCE [LARGE SCALE GENOMIC DNA]</scope>
    <source>
        <strain evidence="3 4">CCM 7311</strain>
    </source>
</reference>
<feature type="domain" description="SLH" evidence="2">
    <location>
        <begin position="388"/>
        <end position="451"/>
    </location>
</feature>
<dbReference type="Pfam" id="PF00395">
    <property type="entry name" value="SLH"/>
    <property type="match status" value="1"/>
</dbReference>
<dbReference type="SUPFAM" id="SSF56300">
    <property type="entry name" value="Metallo-dependent phosphatases"/>
    <property type="match status" value="1"/>
</dbReference>
<keyword evidence="1" id="KW-0547">Nucleotide-binding</keyword>
<dbReference type="SUPFAM" id="SSF55816">
    <property type="entry name" value="5'-nucleotidase (syn. UDP-sugar hydrolase), C-terminal domain"/>
    <property type="match status" value="1"/>
</dbReference>
<feature type="non-terminal residue" evidence="3">
    <location>
        <position position="1"/>
    </location>
</feature>
<dbReference type="PRINTS" id="PR01607">
    <property type="entry name" value="APYRASEFAMLY"/>
</dbReference>
<comment type="caution">
    <text evidence="3">The sequence shown here is derived from an EMBL/GenBank/DDBJ whole genome shotgun (WGS) entry which is preliminary data.</text>
</comment>
<evidence type="ECO:0000256" key="1">
    <source>
        <dbReference type="RuleBase" id="RU362119"/>
    </source>
</evidence>
<feature type="non-terminal residue" evidence="3">
    <location>
        <position position="464"/>
    </location>
</feature>
<dbReference type="Gene3D" id="3.90.780.10">
    <property type="entry name" value="5'-Nucleotidase, C-terminal domain"/>
    <property type="match status" value="1"/>
</dbReference>
<name>A0ABS7CF19_9BACL</name>
<evidence type="ECO:0000259" key="2">
    <source>
        <dbReference type="PROSITE" id="PS51272"/>
    </source>
</evidence>
<organism evidence="3 4">
    <name type="scientific">Paenibacillus sepulcri</name>
    <dbReference type="NCBI Taxonomy" id="359917"/>
    <lineage>
        <taxon>Bacteria</taxon>
        <taxon>Bacillati</taxon>
        <taxon>Bacillota</taxon>
        <taxon>Bacilli</taxon>
        <taxon>Bacillales</taxon>
        <taxon>Paenibacillaceae</taxon>
        <taxon>Paenibacillus</taxon>
    </lineage>
</organism>
<keyword evidence="1" id="KW-0378">Hydrolase</keyword>
<evidence type="ECO:0000313" key="3">
    <source>
        <dbReference type="EMBL" id="MBW7459514.1"/>
    </source>
</evidence>
<dbReference type="InterPro" id="IPR008334">
    <property type="entry name" value="5'-Nucleotdase_C"/>
</dbReference>